<sequence>MADQAALRDPNREGCPEWGRPSAENLMVMRQTADRLFGHDAYEFSVLAAGRHQMPLSTIGAILGSHVGVGLEDSRSLGGG</sequence>
<accession>A0ABV7TYH0</accession>
<gene>
    <name evidence="1" type="ORF">ACFOM8_00010</name>
</gene>
<dbReference type="Pfam" id="PF05853">
    <property type="entry name" value="BKACE"/>
    <property type="match status" value="1"/>
</dbReference>
<evidence type="ECO:0000313" key="2">
    <source>
        <dbReference type="Proteomes" id="UP001595539"/>
    </source>
</evidence>
<evidence type="ECO:0000313" key="1">
    <source>
        <dbReference type="EMBL" id="MFC3627825.1"/>
    </source>
</evidence>
<proteinExistence type="predicted"/>
<dbReference type="Gene3D" id="3.20.20.70">
    <property type="entry name" value="Aldolase class I"/>
    <property type="match status" value="1"/>
</dbReference>
<keyword evidence="2" id="KW-1185">Reference proteome</keyword>
<dbReference type="InterPro" id="IPR008567">
    <property type="entry name" value="BKACE"/>
</dbReference>
<protein>
    <submittedName>
        <fullName evidence="1">3-keto-5-aminohexanoate cleavage protein</fullName>
    </submittedName>
</protein>
<dbReference type="RefSeq" id="WP_377758218.1">
    <property type="nucleotide sequence ID" value="NZ_JBHRXY010000001.1"/>
</dbReference>
<reference evidence="2" key="1">
    <citation type="journal article" date="2019" name="Int. J. Syst. Evol. Microbiol.">
        <title>The Global Catalogue of Microorganisms (GCM) 10K type strain sequencing project: providing services to taxonomists for standard genome sequencing and annotation.</title>
        <authorList>
            <consortium name="The Broad Institute Genomics Platform"/>
            <consortium name="The Broad Institute Genome Sequencing Center for Infectious Disease"/>
            <person name="Wu L."/>
            <person name="Ma J."/>
        </authorList>
    </citation>
    <scope>NUCLEOTIDE SEQUENCE [LARGE SCALE GENOMIC DNA]</scope>
    <source>
        <strain evidence="2">KCTC 42473</strain>
    </source>
</reference>
<dbReference type="Proteomes" id="UP001595539">
    <property type="component" value="Unassembled WGS sequence"/>
</dbReference>
<dbReference type="InterPro" id="IPR013785">
    <property type="entry name" value="Aldolase_TIM"/>
</dbReference>
<name>A0ABV7TYH0_9RHOB</name>
<comment type="caution">
    <text evidence="1">The sequence shown here is derived from an EMBL/GenBank/DDBJ whole genome shotgun (WGS) entry which is preliminary data.</text>
</comment>
<organism evidence="1 2">
    <name type="scientific">Paracoccus angustae</name>
    <dbReference type="NCBI Taxonomy" id="1671480"/>
    <lineage>
        <taxon>Bacteria</taxon>
        <taxon>Pseudomonadati</taxon>
        <taxon>Pseudomonadota</taxon>
        <taxon>Alphaproteobacteria</taxon>
        <taxon>Rhodobacterales</taxon>
        <taxon>Paracoccaceae</taxon>
        <taxon>Paracoccus</taxon>
    </lineage>
</organism>
<dbReference type="EMBL" id="JBHRXY010000001">
    <property type="protein sequence ID" value="MFC3627825.1"/>
    <property type="molecule type" value="Genomic_DNA"/>
</dbReference>